<evidence type="ECO:0000256" key="9">
    <source>
        <dbReference type="ARBA" id="ARBA00048048"/>
    </source>
</evidence>
<feature type="domain" description="Palmitoyltransferase DHHC" evidence="12">
    <location>
        <begin position="150"/>
        <end position="284"/>
    </location>
</feature>
<gene>
    <name evidence="13" type="ORF">PBIL07802_LOCUS356</name>
</gene>
<reference evidence="13" key="1">
    <citation type="submission" date="2021-01" db="EMBL/GenBank/DDBJ databases">
        <authorList>
            <person name="Corre E."/>
            <person name="Pelletier E."/>
            <person name="Niang G."/>
            <person name="Scheremetjew M."/>
            <person name="Finn R."/>
            <person name="Kale V."/>
            <person name="Holt S."/>
            <person name="Cochrane G."/>
            <person name="Meng A."/>
            <person name="Brown T."/>
            <person name="Cohen L."/>
        </authorList>
    </citation>
    <scope>NUCLEOTIDE SEQUENCE</scope>
    <source>
        <strain evidence="13">NIES-2562</strain>
    </source>
</reference>
<dbReference type="EMBL" id="HBIB01000550">
    <property type="protein sequence ID" value="CAE0238215.1"/>
    <property type="molecule type" value="Transcribed_RNA"/>
</dbReference>
<keyword evidence="3 10" id="KW-0812">Transmembrane</keyword>
<dbReference type="PANTHER" id="PTHR22883:SF43">
    <property type="entry name" value="PALMITOYLTRANSFERASE APP"/>
    <property type="match status" value="1"/>
</dbReference>
<evidence type="ECO:0000259" key="12">
    <source>
        <dbReference type="Pfam" id="PF01529"/>
    </source>
</evidence>
<feature type="region of interest" description="Disordered" evidence="11">
    <location>
        <begin position="337"/>
        <end position="376"/>
    </location>
</feature>
<feature type="transmembrane region" description="Helical" evidence="10">
    <location>
        <begin position="195"/>
        <end position="222"/>
    </location>
</feature>
<dbReference type="PANTHER" id="PTHR22883">
    <property type="entry name" value="ZINC FINGER DHHC DOMAIN CONTAINING PROTEIN"/>
    <property type="match status" value="1"/>
</dbReference>
<evidence type="ECO:0000256" key="5">
    <source>
        <dbReference type="ARBA" id="ARBA00023136"/>
    </source>
</evidence>
<evidence type="ECO:0000256" key="1">
    <source>
        <dbReference type="ARBA" id="ARBA00004127"/>
    </source>
</evidence>
<keyword evidence="7" id="KW-0449">Lipoprotein</keyword>
<evidence type="ECO:0000256" key="11">
    <source>
        <dbReference type="SAM" id="MobiDB-lite"/>
    </source>
</evidence>
<accession>A0A7S3CV07</accession>
<organism evidence="13">
    <name type="scientific">Palpitomonas bilix</name>
    <dbReference type="NCBI Taxonomy" id="652834"/>
    <lineage>
        <taxon>Eukaryota</taxon>
        <taxon>Eukaryota incertae sedis</taxon>
    </lineage>
</organism>
<dbReference type="GO" id="GO:0005783">
    <property type="term" value="C:endoplasmic reticulum"/>
    <property type="evidence" value="ECO:0007669"/>
    <property type="project" value="TreeGrafter"/>
</dbReference>
<proteinExistence type="inferred from homology"/>
<keyword evidence="8 10" id="KW-0012">Acyltransferase</keyword>
<comment type="similarity">
    <text evidence="10">Belongs to the DHHC palmitoyltransferase family.</text>
</comment>
<dbReference type="AlphaFoldDB" id="A0A7S3CV07"/>
<evidence type="ECO:0000256" key="10">
    <source>
        <dbReference type="RuleBase" id="RU079119"/>
    </source>
</evidence>
<comment type="subcellular location">
    <subcellularLocation>
        <location evidence="1">Endomembrane system</location>
        <topology evidence="1">Multi-pass membrane protein</topology>
    </subcellularLocation>
</comment>
<feature type="transmembrane region" description="Helical" evidence="10">
    <location>
        <begin position="250"/>
        <end position="273"/>
    </location>
</feature>
<dbReference type="GO" id="GO:0019706">
    <property type="term" value="F:protein-cysteine S-palmitoyltransferase activity"/>
    <property type="evidence" value="ECO:0007669"/>
    <property type="project" value="UniProtKB-EC"/>
</dbReference>
<feature type="transmembrane region" description="Helical" evidence="10">
    <location>
        <begin position="60"/>
        <end position="79"/>
    </location>
</feature>
<comment type="domain">
    <text evidence="10">The DHHC domain is required for palmitoyltransferase activity.</text>
</comment>
<evidence type="ECO:0000256" key="3">
    <source>
        <dbReference type="ARBA" id="ARBA00022692"/>
    </source>
</evidence>
<dbReference type="EC" id="2.3.1.225" evidence="10"/>
<evidence type="ECO:0000256" key="2">
    <source>
        <dbReference type="ARBA" id="ARBA00022679"/>
    </source>
</evidence>
<dbReference type="InterPro" id="IPR001594">
    <property type="entry name" value="Palmitoyltrfase_DHHC"/>
</dbReference>
<keyword evidence="4 10" id="KW-1133">Transmembrane helix</keyword>
<dbReference type="GO" id="GO:0006612">
    <property type="term" value="P:protein targeting to membrane"/>
    <property type="evidence" value="ECO:0007669"/>
    <property type="project" value="TreeGrafter"/>
</dbReference>
<sequence length="376" mass="43088">MRKYASPSPLLKGEDRHEEFDSYNGSSVIAKYKPKHTYQLWQARNKFMCGGRCISGPDRYRTAITFFLIFIPAALFYIFETIPVYDHYGLPPLIIYAVLFVPCLLLLFLTACTDPGIVPRFSRPGEDIDSMSADRKKGRDTTYGRFIVRLKYCDTCHFYRPHRVHHCNTCDTCVERFDHHCPWVGNCIGRRNYRFFYTFVCFLSVFDVYNIVYSFLALYGIVRDEMNKGEGGGGEAWINAIAANPVSLVIMVYAFVLFFFVFGLCGFHSYLIVHNKTTYEHIKKTFKNANPYYEGCRHSCVQTLCTSRGESQVHARSPLHLAEQHHYQAQTIGGGSIAPPTSQSYNADDLPPAEADRFDPEDLIESSRSEMGRDED</sequence>
<evidence type="ECO:0000256" key="6">
    <source>
        <dbReference type="ARBA" id="ARBA00023139"/>
    </source>
</evidence>
<evidence type="ECO:0000256" key="8">
    <source>
        <dbReference type="ARBA" id="ARBA00023315"/>
    </source>
</evidence>
<keyword evidence="6" id="KW-0564">Palmitate</keyword>
<dbReference type="Pfam" id="PF01529">
    <property type="entry name" value="DHHC"/>
    <property type="match status" value="1"/>
</dbReference>
<keyword evidence="5 10" id="KW-0472">Membrane</keyword>
<name>A0A7S3CV07_9EUKA</name>
<protein>
    <recommendedName>
        <fullName evidence="10">Palmitoyltransferase</fullName>
        <ecNumber evidence="10">2.3.1.225</ecNumber>
    </recommendedName>
</protein>
<dbReference type="PROSITE" id="PS50216">
    <property type="entry name" value="DHHC"/>
    <property type="match status" value="1"/>
</dbReference>
<evidence type="ECO:0000256" key="7">
    <source>
        <dbReference type="ARBA" id="ARBA00023288"/>
    </source>
</evidence>
<feature type="compositionally biased region" description="Basic and acidic residues" evidence="11">
    <location>
        <begin position="354"/>
        <end position="376"/>
    </location>
</feature>
<comment type="catalytic activity">
    <reaction evidence="9 10">
        <text>L-cysteinyl-[protein] + hexadecanoyl-CoA = S-hexadecanoyl-L-cysteinyl-[protein] + CoA</text>
        <dbReference type="Rhea" id="RHEA:36683"/>
        <dbReference type="Rhea" id="RHEA-COMP:10131"/>
        <dbReference type="Rhea" id="RHEA-COMP:11032"/>
        <dbReference type="ChEBI" id="CHEBI:29950"/>
        <dbReference type="ChEBI" id="CHEBI:57287"/>
        <dbReference type="ChEBI" id="CHEBI:57379"/>
        <dbReference type="ChEBI" id="CHEBI:74151"/>
        <dbReference type="EC" id="2.3.1.225"/>
    </reaction>
</comment>
<keyword evidence="2 10" id="KW-0808">Transferase</keyword>
<dbReference type="InterPro" id="IPR039859">
    <property type="entry name" value="PFA4/ZDH16/20/ERF2-like"/>
</dbReference>
<feature type="transmembrane region" description="Helical" evidence="10">
    <location>
        <begin position="94"/>
        <end position="113"/>
    </location>
</feature>
<evidence type="ECO:0000313" key="13">
    <source>
        <dbReference type="EMBL" id="CAE0238215.1"/>
    </source>
</evidence>
<dbReference type="GO" id="GO:0005794">
    <property type="term" value="C:Golgi apparatus"/>
    <property type="evidence" value="ECO:0007669"/>
    <property type="project" value="TreeGrafter"/>
</dbReference>
<evidence type="ECO:0000256" key="4">
    <source>
        <dbReference type="ARBA" id="ARBA00022989"/>
    </source>
</evidence>